<reference evidence="2" key="1">
    <citation type="submission" date="2022-05" db="EMBL/GenBank/DDBJ databases">
        <authorList>
            <person name="Jo J.-H."/>
            <person name="Im W.-T."/>
        </authorList>
    </citation>
    <scope>NUCLEOTIDE SEQUENCE</scope>
    <source>
        <strain evidence="2">RG327</strain>
    </source>
</reference>
<sequence>MRLLSLLAGAAASIVFAQPALAQATMMVPVGGTAPAAVAQHPVDPKDSAEEIAKDAARDLRDDRFYNKPGATRAQYDSDWQECRLIARGSRTPAGTIPYYYNPAVVSPVAAGVGGALGGLIGGMIAEGEQRRTNRRNCLLIRGWRQVEVPNETAQRVRAMSDSERSNYFNTIVGAQDVAGEITERTSFSMSPAALGKVDGPLSGPESVFLGKKVAATEPVKLEDNEGAVVLAFRRPNELSAGRAAAISIARYDPEYQDLEYRPKDWKATGDKTTYGSQVVSNDRKAGLEVQVVKLTAGDYVLSGQALGKIILSTNCFGAPTFHVGAGEVLYLGDFIPVSGAIGADGKKVYGIGYTNMIEDSRRVLASSQPALASVLKAAEIRNGATYACSAVTMDRWDIAGAPALQAPTAAADQPATSTP</sequence>
<name>A0ABT0RF47_9SPHN</name>
<evidence type="ECO:0000256" key="1">
    <source>
        <dbReference type="SAM" id="SignalP"/>
    </source>
</evidence>
<feature type="chain" id="PRO_5046473749" evidence="1">
    <location>
        <begin position="23"/>
        <end position="420"/>
    </location>
</feature>
<evidence type="ECO:0000313" key="2">
    <source>
        <dbReference type="EMBL" id="MCL6678863.1"/>
    </source>
</evidence>
<dbReference type="RefSeq" id="WP_249867796.1">
    <property type="nucleotide sequence ID" value="NZ_JAMGBC010000001.1"/>
</dbReference>
<proteinExistence type="predicted"/>
<organism evidence="2 3">
    <name type="scientific">Sphingomonas anseongensis</name>
    <dbReference type="NCBI Taxonomy" id="2908207"/>
    <lineage>
        <taxon>Bacteria</taxon>
        <taxon>Pseudomonadati</taxon>
        <taxon>Pseudomonadota</taxon>
        <taxon>Alphaproteobacteria</taxon>
        <taxon>Sphingomonadales</taxon>
        <taxon>Sphingomonadaceae</taxon>
        <taxon>Sphingomonas</taxon>
    </lineage>
</organism>
<comment type="caution">
    <text evidence="2">The sequence shown here is derived from an EMBL/GenBank/DDBJ whole genome shotgun (WGS) entry which is preliminary data.</text>
</comment>
<keyword evidence="1" id="KW-0732">Signal</keyword>
<accession>A0ABT0RF47</accession>
<protein>
    <submittedName>
        <fullName evidence="2">Uncharacterized protein</fullName>
    </submittedName>
</protein>
<dbReference type="Proteomes" id="UP001165343">
    <property type="component" value="Unassembled WGS sequence"/>
</dbReference>
<keyword evidence="3" id="KW-1185">Reference proteome</keyword>
<feature type="signal peptide" evidence="1">
    <location>
        <begin position="1"/>
        <end position="22"/>
    </location>
</feature>
<dbReference type="EMBL" id="JAMGBC010000001">
    <property type="protein sequence ID" value="MCL6678863.1"/>
    <property type="molecule type" value="Genomic_DNA"/>
</dbReference>
<evidence type="ECO:0000313" key="3">
    <source>
        <dbReference type="Proteomes" id="UP001165343"/>
    </source>
</evidence>
<gene>
    <name evidence="2" type="ORF">LZ519_05960</name>
</gene>